<evidence type="ECO:0000256" key="1">
    <source>
        <dbReference type="ARBA" id="ARBA00022679"/>
    </source>
</evidence>
<dbReference type="KEGG" id="bgt:106050776"/>
<feature type="region of interest" description="Disordered" evidence="4">
    <location>
        <begin position="62"/>
        <end position="81"/>
    </location>
</feature>
<keyword evidence="3" id="KW-0479">Metal-binding</keyword>
<keyword evidence="3" id="KW-0862">Zinc</keyword>
<evidence type="ECO:0000313" key="6">
    <source>
        <dbReference type="EnsemblMetazoa" id="BGLB039218-PA"/>
    </source>
</evidence>
<feature type="compositionally biased region" description="Low complexity" evidence="4">
    <location>
        <begin position="411"/>
        <end position="431"/>
    </location>
</feature>
<keyword evidence="1" id="KW-0808">Transferase</keyword>
<dbReference type="Gene3D" id="3.40.50.1220">
    <property type="entry name" value="TPP-binding domain"/>
    <property type="match status" value="1"/>
</dbReference>
<feature type="binding site" evidence="3">
    <location>
        <position position="226"/>
    </location>
    <ligand>
        <name>Zn(2+)</name>
        <dbReference type="ChEBI" id="CHEBI:29105"/>
    </ligand>
</feature>
<proteinExistence type="predicted"/>
<dbReference type="InterPro" id="IPR003000">
    <property type="entry name" value="Sirtuin"/>
</dbReference>
<dbReference type="VEuPathDB" id="VectorBase:BGLAX_042402"/>
<evidence type="ECO:0000313" key="7">
    <source>
        <dbReference type="Proteomes" id="UP000076420"/>
    </source>
</evidence>
<dbReference type="PANTHER" id="PTHR11085:SF7">
    <property type="entry name" value="NAD-DEPENDENT PROTEIN DEACETYLASE"/>
    <property type="match status" value="1"/>
</dbReference>
<name>A0A2C9M6S3_BIOGL</name>
<feature type="compositionally biased region" description="Polar residues" evidence="4">
    <location>
        <begin position="43"/>
        <end position="55"/>
    </location>
</feature>
<feature type="binding site" evidence="3">
    <location>
        <position position="229"/>
    </location>
    <ligand>
        <name>Zn(2+)</name>
        <dbReference type="ChEBI" id="CHEBI:29105"/>
    </ligand>
</feature>
<keyword evidence="2" id="KW-0520">NAD</keyword>
<reference evidence="6" key="1">
    <citation type="submission" date="2020-05" db="UniProtKB">
        <authorList>
            <consortium name="EnsemblMetazoa"/>
        </authorList>
    </citation>
    <scope>IDENTIFICATION</scope>
    <source>
        <strain evidence="6">BB02</strain>
    </source>
</reference>
<dbReference type="InterPro" id="IPR050134">
    <property type="entry name" value="NAD-dep_sirtuin_deacylases"/>
</dbReference>
<feature type="region of interest" description="Disordered" evidence="4">
    <location>
        <begin position="1"/>
        <end position="56"/>
    </location>
</feature>
<dbReference type="GO" id="GO:0070403">
    <property type="term" value="F:NAD+ binding"/>
    <property type="evidence" value="ECO:0007669"/>
    <property type="project" value="InterPro"/>
</dbReference>
<feature type="region of interest" description="Disordered" evidence="4">
    <location>
        <begin position="408"/>
        <end position="638"/>
    </location>
</feature>
<dbReference type="InterPro" id="IPR026591">
    <property type="entry name" value="Sirtuin_cat_small_dom_sf"/>
</dbReference>
<dbReference type="EnsemblMetazoa" id="BGLB039218-RA">
    <property type="protein sequence ID" value="BGLB039218-PA"/>
    <property type="gene ID" value="BGLB039218"/>
</dbReference>
<evidence type="ECO:0000256" key="3">
    <source>
        <dbReference type="PROSITE-ProRule" id="PRU00236"/>
    </source>
</evidence>
<dbReference type="GO" id="GO:0017136">
    <property type="term" value="F:histone deacetylase activity, NAD-dependent"/>
    <property type="evidence" value="ECO:0007669"/>
    <property type="project" value="TreeGrafter"/>
</dbReference>
<gene>
    <name evidence="6" type="primary">106050776</name>
</gene>
<feature type="compositionally biased region" description="Acidic residues" evidence="4">
    <location>
        <begin position="617"/>
        <end position="638"/>
    </location>
</feature>
<feature type="compositionally biased region" description="Low complexity" evidence="4">
    <location>
        <begin position="463"/>
        <end position="492"/>
    </location>
</feature>
<dbReference type="OrthoDB" id="420264at2759"/>
<protein>
    <recommendedName>
        <fullName evidence="5">Deacetylase sirtuin-type domain-containing protein</fullName>
    </recommendedName>
</protein>
<dbReference type="PROSITE" id="PS50305">
    <property type="entry name" value="SIRTUIN"/>
    <property type="match status" value="1"/>
</dbReference>
<dbReference type="InterPro" id="IPR029035">
    <property type="entry name" value="DHS-like_NAD/FAD-binding_dom"/>
</dbReference>
<evidence type="ECO:0000256" key="4">
    <source>
        <dbReference type="SAM" id="MobiDB-lite"/>
    </source>
</evidence>
<feature type="binding site" evidence="3">
    <location>
        <position position="255"/>
    </location>
    <ligand>
        <name>Zn(2+)</name>
        <dbReference type="ChEBI" id="CHEBI:29105"/>
    </ligand>
</feature>
<feature type="active site" description="Proton acceptor" evidence="3">
    <location>
        <position position="218"/>
    </location>
</feature>
<dbReference type="GO" id="GO:0046872">
    <property type="term" value="F:metal ion binding"/>
    <property type="evidence" value="ECO:0007669"/>
    <property type="project" value="UniProtKB-KW"/>
</dbReference>
<dbReference type="InterPro" id="IPR026590">
    <property type="entry name" value="Ssirtuin_cat_dom"/>
</dbReference>
<dbReference type="Proteomes" id="UP000076420">
    <property type="component" value="Unassembled WGS sequence"/>
</dbReference>
<dbReference type="Pfam" id="PF02146">
    <property type="entry name" value="SIR2"/>
    <property type="match status" value="1"/>
</dbReference>
<dbReference type="PANTHER" id="PTHR11085">
    <property type="entry name" value="NAD-DEPENDENT PROTEIN DEACYLASE SIRTUIN-5, MITOCHONDRIAL-RELATED"/>
    <property type="match status" value="1"/>
</dbReference>
<dbReference type="SUPFAM" id="SSF52467">
    <property type="entry name" value="DHS-like NAD/FAD-binding domain"/>
    <property type="match status" value="1"/>
</dbReference>
<dbReference type="Gene3D" id="3.30.1600.10">
    <property type="entry name" value="SIR2/SIRT2 'Small Domain"/>
    <property type="match status" value="1"/>
</dbReference>
<accession>A0A2C9M6S3</accession>
<dbReference type="CDD" id="cd01408">
    <property type="entry name" value="SIRT1"/>
    <property type="match status" value="1"/>
</dbReference>
<evidence type="ECO:0000256" key="2">
    <source>
        <dbReference type="ARBA" id="ARBA00023027"/>
    </source>
</evidence>
<feature type="binding site" evidence="3">
    <location>
        <position position="250"/>
    </location>
    <ligand>
        <name>Zn(2+)</name>
        <dbReference type="ChEBI" id="CHEBI:29105"/>
    </ligand>
</feature>
<dbReference type="VEuPathDB" id="VectorBase:BGLB039218"/>
<evidence type="ECO:0000259" key="5">
    <source>
        <dbReference type="PROSITE" id="PS50305"/>
    </source>
</evidence>
<feature type="domain" description="Deacetylase sirtuin-type" evidence="5">
    <location>
        <begin position="87"/>
        <end position="354"/>
    </location>
</feature>
<feature type="compositionally biased region" description="Low complexity" evidence="4">
    <location>
        <begin position="1"/>
        <end position="12"/>
    </location>
</feature>
<dbReference type="GO" id="GO:0005634">
    <property type="term" value="C:nucleus"/>
    <property type="evidence" value="ECO:0007669"/>
    <property type="project" value="TreeGrafter"/>
</dbReference>
<sequence>MRRVMAAAASASYKLKGQIRTEGLDKSPSLSPSPPRARRYGTNGRSGNQSDSDSGITAAMHDLNLGQRSRTPPKQFETRRTFGSNGNCMILRNLRDVANMLKEEQAKNVVIVAGAGISTPSGIPDFRTPGTGLYDNLQRYNVPYPEAIFDIDFFHHNPHPFFALAKELYPSGKYRPNYIHYFARLLNDRGMLLRMYTQNIDGLERLAGVPPDKLVEAHGTFSAATCVVCHEKYRGSEIKDSIFDDKLPKCKKRGCYGIIKPDIVFFGEELPKRFYFYLKDMLQTDMVLILGTSLEVQPFAGIIDTVRWTVPRVLFNRNAVGPFKHGKRAKDFVAEGDLLESLQSFVTMAGMKEDMVDLITQSEGTFRLAAPPPPVETPLNGAVSKAAGSTQTNSVLAAMWRQNARADLYSDSDSSESSNSLDSDSDSSSSSEKLADISQKAKNGPIQQIRSENSLDKGGATSAKKPPVVGAKPPTGKNRNNSANNNSGQSRNFSTLLSRRKENGQPPTPVLSRKPDSSQCDTTPLRAPVRKKQLEATLNIDRKPPPGSHPTKPRSHSVNQAIPEKAHAKKVGGFRSVIDRVRSSKPPAKLTYQHRPSPKPAYDARILSYNASISSSSDDDDDDYHDEIDDDSTSDDSR</sequence>
<dbReference type="AlphaFoldDB" id="A0A2C9M6S3"/>
<organism evidence="6 7">
    <name type="scientific">Biomphalaria glabrata</name>
    <name type="common">Bloodfluke planorb</name>
    <name type="synonym">Freshwater snail</name>
    <dbReference type="NCBI Taxonomy" id="6526"/>
    <lineage>
        <taxon>Eukaryota</taxon>
        <taxon>Metazoa</taxon>
        <taxon>Spiralia</taxon>
        <taxon>Lophotrochozoa</taxon>
        <taxon>Mollusca</taxon>
        <taxon>Gastropoda</taxon>
        <taxon>Heterobranchia</taxon>
        <taxon>Euthyneura</taxon>
        <taxon>Panpulmonata</taxon>
        <taxon>Hygrophila</taxon>
        <taxon>Lymnaeoidea</taxon>
        <taxon>Planorbidae</taxon>
        <taxon>Biomphalaria</taxon>
    </lineage>
</organism>
<dbReference type="STRING" id="6526.A0A2C9M6S3"/>